<dbReference type="PANTHER" id="PTHR45453">
    <property type="entry name" value="PHOSPHATE REGULON SENSOR PROTEIN PHOR"/>
    <property type="match status" value="1"/>
</dbReference>
<dbReference type="GO" id="GO:0005886">
    <property type="term" value="C:plasma membrane"/>
    <property type="evidence" value="ECO:0007669"/>
    <property type="project" value="UniProtKB-SubCell"/>
</dbReference>
<evidence type="ECO:0000256" key="5">
    <source>
        <dbReference type="ARBA" id="ARBA00022553"/>
    </source>
</evidence>
<evidence type="ECO:0000256" key="4">
    <source>
        <dbReference type="ARBA" id="ARBA00012438"/>
    </source>
</evidence>
<dbReference type="Proteomes" id="UP000029093">
    <property type="component" value="Unassembled WGS sequence"/>
</dbReference>
<evidence type="ECO:0000256" key="7">
    <source>
        <dbReference type="ARBA" id="ARBA00022777"/>
    </source>
</evidence>
<comment type="subcellular location">
    <subcellularLocation>
        <location evidence="3">Cell membrane</location>
    </subcellularLocation>
</comment>
<evidence type="ECO:0000256" key="11">
    <source>
        <dbReference type="SAM" id="MobiDB-lite"/>
    </source>
</evidence>
<proteinExistence type="predicted"/>
<keyword evidence="8" id="KW-0902">Two-component regulatory system</keyword>
<dbReference type="InterPro" id="IPR050351">
    <property type="entry name" value="BphY/WalK/GraS-like"/>
</dbReference>
<dbReference type="PROSITE" id="PS50109">
    <property type="entry name" value="HIS_KIN"/>
    <property type="match status" value="1"/>
</dbReference>
<dbReference type="Gene3D" id="1.10.287.130">
    <property type="match status" value="1"/>
</dbReference>
<sequence length="486" mass="51513">MDAHQWTITVIVVVVAMLVLALAVLLGYRWGRRTGAGKHGDAGNGNALAARSAVPRANGDHAGSRDGLRGVSSVFGEGTVRAAEEQFINVMPDMLVIVDDGGRIRYVSPAARNLALVGDTGFINDDLAQVAAMVAADGQTRDREITVDSHERQSGDHPGRGVKAGTVNPARQRHLLIHVGAIDGHRVAVFIRDISERRRFEMMRRDFVTNVSHELKTPAGAIALLAETITDAADDPDAVRYFSGRISKESERLTNLVQRLIELQRAESTSGVASAQQVDALDVVKDAAQQNAVQAEHKHIDIRVTHSGGPAVVRVDRRALTTAVKNLIENAIHYSPSDTTVTADVARHDAEGTVTIRVIDQGIGIPEQSLDRIFERFYRVDPARSRDTGGTGLGLAITKHCVEECGGTISAWSHEGSGSTFTIELPLDGDADEADASDGAGASAGDAVDAGAAGAALADDHAQPLERANKAEQLGTVEQTGAETAV</sequence>
<dbReference type="SUPFAM" id="SSF47384">
    <property type="entry name" value="Homodimeric domain of signal transducing histidine kinase"/>
    <property type="match status" value="1"/>
</dbReference>
<keyword evidence="15" id="KW-1185">Reference proteome</keyword>
<dbReference type="SUPFAM" id="SSF55874">
    <property type="entry name" value="ATPase domain of HSP90 chaperone/DNA topoisomerase II/histidine kinase"/>
    <property type="match status" value="1"/>
</dbReference>
<gene>
    <name evidence="14" type="ORF">BBOU_1563</name>
</gene>
<dbReference type="GO" id="GO:0000155">
    <property type="term" value="F:phosphorelay sensor kinase activity"/>
    <property type="evidence" value="ECO:0007669"/>
    <property type="project" value="InterPro"/>
</dbReference>
<protein>
    <recommendedName>
        <fullName evidence="10">Sensor-like histidine kinase SenX3</fullName>
        <ecNumber evidence="4">2.7.13.3</ecNumber>
    </recommendedName>
</protein>
<dbReference type="AlphaFoldDB" id="A0A086ZIX1"/>
<dbReference type="Gene3D" id="3.30.450.20">
    <property type="entry name" value="PAS domain"/>
    <property type="match status" value="1"/>
</dbReference>
<evidence type="ECO:0000259" key="13">
    <source>
        <dbReference type="PROSITE" id="PS50109"/>
    </source>
</evidence>
<dbReference type="RefSeq" id="WP_051616602.1">
    <property type="nucleotide sequence ID" value="NZ_JGYQ01000016.1"/>
</dbReference>
<keyword evidence="5" id="KW-0597">Phosphoprotein</keyword>
<organism evidence="14 15">
    <name type="scientific">Bifidobacterium boum</name>
    <dbReference type="NCBI Taxonomy" id="78343"/>
    <lineage>
        <taxon>Bacteria</taxon>
        <taxon>Bacillati</taxon>
        <taxon>Actinomycetota</taxon>
        <taxon>Actinomycetes</taxon>
        <taxon>Bifidobacteriales</taxon>
        <taxon>Bifidobacteriaceae</taxon>
        <taxon>Bifidobacterium</taxon>
    </lineage>
</organism>
<dbReference type="InterPro" id="IPR003661">
    <property type="entry name" value="HisK_dim/P_dom"/>
</dbReference>
<keyword evidence="9 12" id="KW-0472">Membrane</keyword>
<dbReference type="OrthoDB" id="9813151at2"/>
<feature type="domain" description="Histidine kinase" evidence="13">
    <location>
        <begin position="210"/>
        <end position="429"/>
    </location>
</feature>
<evidence type="ECO:0000256" key="8">
    <source>
        <dbReference type="ARBA" id="ARBA00023012"/>
    </source>
</evidence>
<feature type="compositionally biased region" description="Polar residues" evidence="11">
    <location>
        <begin position="476"/>
        <end position="486"/>
    </location>
</feature>
<dbReference type="GO" id="GO:0005509">
    <property type="term" value="F:calcium ion binding"/>
    <property type="evidence" value="ECO:0007669"/>
    <property type="project" value="UniProtKB-ARBA"/>
</dbReference>
<dbReference type="EC" id="2.7.13.3" evidence="4"/>
<feature type="region of interest" description="Disordered" evidence="11">
    <location>
        <begin position="455"/>
        <end position="486"/>
    </location>
</feature>
<dbReference type="EMBL" id="JGYQ01000016">
    <property type="protein sequence ID" value="KFI46471.1"/>
    <property type="molecule type" value="Genomic_DNA"/>
</dbReference>
<evidence type="ECO:0000256" key="6">
    <source>
        <dbReference type="ARBA" id="ARBA00022679"/>
    </source>
</evidence>
<dbReference type="CDD" id="cd00075">
    <property type="entry name" value="HATPase"/>
    <property type="match status" value="1"/>
</dbReference>
<dbReference type="GO" id="GO:0004721">
    <property type="term" value="F:phosphoprotein phosphatase activity"/>
    <property type="evidence" value="ECO:0007669"/>
    <property type="project" value="TreeGrafter"/>
</dbReference>
<dbReference type="PRINTS" id="PR00344">
    <property type="entry name" value="BCTRLSENSOR"/>
</dbReference>
<evidence type="ECO:0000256" key="2">
    <source>
        <dbReference type="ARBA" id="ARBA00001968"/>
    </source>
</evidence>
<evidence type="ECO:0000256" key="12">
    <source>
        <dbReference type="SAM" id="Phobius"/>
    </source>
</evidence>
<dbReference type="SMART" id="SM00387">
    <property type="entry name" value="HATPase_c"/>
    <property type="match status" value="1"/>
</dbReference>
<name>A0A086ZIX1_9BIFI</name>
<dbReference type="InterPro" id="IPR013656">
    <property type="entry name" value="PAS_4"/>
</dbReference>
<comment type="caution">
    <text evidence="14">The sequence shown here is derived from an EMBL/GenBank/DDBJ whole genome shotgun (WGS) entry which is preliminary data.</text>
</comment>
<keyword evidence="12" id="KW-0812">Transmembrane</keyword>
<dbReference type="Pfam" id="PF00512">
    <property type="entry name" value="HisKA"/>
    <property type="match status" value="1"/>
</dbReference>
<evidence type="ECO:0000313" key="15">
    <source>
        <dbReference type="Proteomes" id="UP000029093"/>
    </source>
</evidence>
<evidence type="ECO:0000256" key="9">
    <source>
        <dbReference type="ARBA" id="ARBA00023136"/>
    </source>
</evidence>
<dbReference type="SMART" id="SM00388">
    <property type="entry name" value="HisKA"/>
    <property type="match status" value="1"/>
</dbReference>
<evidence type="ECO:0000256" key="10">
    <source>
        <dbReference type="ARBA" id="ARBA00039401"/>
    </source>
</evidence>
<dbReference type="GO" id="GO:0016036">
    <property type="term" value="P:cellular response to phosphate starvation"/>
    <property type="evidence" value="ECO:0007669"/>
    <property type="project" value="TreeGrafter"/>
</dbReference>
<dbReference type="InterPro" id="IPR005467">
    <property type="entry name" value="His_kinase_dom"/>
</dbReference>
<evidence type="ECO:0000256" key="1">
    <source>
        <dbReference type="ARBA" id="ARBA00000085"/>
    </source>
</evidence>
<dbReference type="Pfam" id="PF08448">
    <property type="entry name" value="PAS_4"/>
    <property type="match status" value="1"/>
</dbReference>
<comment type="catalytic activity">
    <reaction evidence="1">
        <text>ATP + protein L-histidine = ADP + protein N-phospho-L-histidine.</text>
        <dbReference type="EC" id="2.7.13.3"/>
    </reaction>
</comment>
<dbReference type="InterPro" id="IPR004358">
    <property type="entry name" value="Sig_transdc_His_kin-like_C"/>
</dbReference>
<evidence type="ECO:0000313" key="14">
    <source>
        <dbReference type="EMBL" id="KFI46471.1"/>
    </source>
</evidence>
<feature type="transmembrane region" description="Helical" evidence="12">
    <location>
        <begin position="6"/>
        <end position="28"/>
    </location>
</feature>
<dbReference type="FunFam" id="1.10.287.130:FF:000001">
    <property type="entry name" value="Two-component sensor histidine kinase"/>
    <property type="match status" value="1"/>
</dbReference>
<accession>A0A086ZIX1</accession>
<feature type="compositionally biased region" description="Basic and acidic residues" evidence="11">
    <location>
        <begin position="458"/>
        <end position="470"/>
    </location>
</feature>
<dbReference type="PANTHER" id="PTHR45453:SF1">
    <property type="entry name" value="PHOSPHATE REGULON SENSOR PROTEIN PHOR"/>
    <property type="match status" value="1"/>
</dbReference>
<dbReference type="InterPro" id="IPR036890">
    <property type="entry name" value="HATPase_C_sf"/>
</dbReference>
<dbReference type="Gene3D" id="3.30.565.10">
    <property type="entry name" value="Histidine kinase-like ATPase, C-terminal domain"/>
    <property type="match status" value="1"/>
</dbReference>
<keyword evidence="7 14" id="KW-0418">Kinase</keyword>
<keyword evidence="12" id="KW-1133">Transmembrane helix</keyword>
<evidence type="ECO:0000256" key="3">
    <source>
        <dbReference type="ARBA" id="ARBA00004236"/>
    </source>
</evidence>
<dbReference type="InterPro" id="IPR003594">
    <property type="entry name" value="HATPase_dom"/>
</dbReference>
<reference evidence="14 15" key="1">
    <citation type="submission" date="2014-03" db="EMBL/GenBank/DDBJ databases">
        <title>Genomics of Bifidobacteria.</title>
        <authorList>
            <person name="Ventura M."/>
            <person name="Milani C."/>
            <person name="Lugli G.A."/>
        </authorList>
    </citation>
    <scope>NUCLEOTIDE SEQUENCE [LARGE SCALE GENOMIC DNA]</scope>
    <source>
        <strain evidence="14 15">LMG 10736</strain>
    </source>
</reference>
<dbReference type="GeneID" id="303204665"/>
<dbReference type="FunFam" id="3.30.565.10:FF:000006">
    <property type="entry name" value="Sensor histidine kinase WalK"/>
    <property type="match status" value="1"/>
</dbReference>
<dbReference type="CDD" id="cd00082">
    <property type="entry name" value="HisKA"/>
    <property type="match status" value="1"/>
</dbReference>
<comment type="cofactor">
    <cofactor evidence="2">
        <name>a divalent metal cation</name>
        <dbReference type="ChEBI" id="CHEBI:60240"/>
    </cofactor>
</comment>
<dbReference type="Pfam" id="PF02518">
    <property type="entry name" value="HATPase_c"/>
    <property type="match status" value="1"/>
</dbReference>
<keyword evidence="6 14" id="KW-0808">Transferase</keyword>
<dbReference type="InterPro" id="IPR036097">
    <property type="entry name" value="HisK_dim/P_sf"/>
</dbReference>